<organism evidence="7 8">
    <name type="scientific">Trujillonella endophytica</name>
    <dbReference type="NCBI Taxonomy" id="673521"/>
    <lineage>
        <taxon>Bacteria</taxon>
        <taxon>Bacillati</taxon>
        <taxon>Actinomycetota</taxon>
        <taxon>Actinomycetes</taxon>
        <taxon>Geodermatophilales</taxon>
        <taxon>Geodermatophilaceae</taxon>
        <taxon>Trujillonella</taxon>
    </lineage>
</organism>
<dbReference type="STRING" id="673521.SAMN05660991_00158"/>
<reference evidence="8" key="1">
    <citation type="submission" date="2016-10" db="EMBL/GenBank/DDBJ databases">
        <authorList>
            <person name="Varghese N."/>
            <person name="Submissions S."/>
        </authorList>
    </citation>
    <scope>NUCLEOTIDE SEQUENCE [LARGE SCALE GENOMIC DNA]</scope>
    <source>
        <strain evidence="8">DSM 45413</strain>
    </source>
</reference>
<keyword evidence="2 4" id="KW-0238">DNA-binding</keyword>
<evidence type="ECO:0000259" key="6">
    <source>
        <dbReference type="PROSITE" id="PS50977"/>
    </source>
</evidence>
<keyword evidence="8" id="KW-1185">Reference proteome</keyword>
<gene>
    <name evidence="7" type="ORF">SAMN05660991_00158</name>
</gene>
<evidence type="ECO:0000256" key="1">
    <source>
        <dbReference type="ARBA" id="ARBA00023015"/>
    </source>
</evidence>
<dbReference type="PANTHER" id="PTHR30055:SF234">
    <property type="entry name" value="HTH-TYPE TRANSCRIPTIONAL REGULATOR BETI"/>
    <property type="match status" value="1"/>
</dbReference>
<feature type="region of interest" description="Disordered" evidence="5">
    <location>
        <begin position="1"/>
        <end position="24"/>
    </location>
</feature>
<dbReference type="Proteomes" id="UP000198960">
    <property type="component" value="Unassembled WGS sequence"/>
</dbReference>
<feature type="compositionally biased region" description="Low complexity" evidence="5">
    <location>
        <begin position="7"/>
        <end position="16"/>
    </location>
</feature>
<evidence type="ECO:0000313" key="8">
    <source>
        <dbReference type="Proteomes" id="UP000198960"/>
    </source>
</evidence>
<dbReference type="Gene3D" id="1.10.357.10">
    <property type="entry name" value="Tetracycline Repressor, domain 2"/>
    <property type="match status" value="1"/>
</dbReference>
<dbReference type="EMBL" id="FOEE01000001">
    <property type="protein sequence ID" value="SEO40815.1"/>
    <property type="molecule type" value="Genomic_DNA"/>
</dbReference>
<dbReference type="PROSITE" id="PS50977">
    <property type="entry name" value="HTH_TETR_2"/>
    <property type="match status" value="1"/>
</dbReference>
<dbReference type="GO" id="GO:0003700">
    <property type="term" value="F:DNA-binding transcription factor activity"/>
    <property type="evidence" value="ECO:0007669"/>
    <property type="project" value="TreeGrafter"/>
</dbReference>
<dbReference type="InterPro" id="IPR001647">
    <property type="entry name" value="HTH_TetR"/>
</dbReference>
<dbReference type="PANTHER" id="PTHR30055">
    <property type="entry name" value="HTH-TYPE TRANSCRIPTIONAL REGULATOR RUTR"/>
    <property type="match status" value="1"/>
</dbReference>
<accession>A0A1H8PFY2</accession>
<dbReference type="GO" id="GO:0000976">
    <property type="term" value="F:transcription cis-regulatory region binding"/>
    <property type="evidence" value="ECO:0007669"/>
    <property type="project" value="TreeGrafter"/>
</dbReference>
<evidence type="ECO:0000256" key="5">
    <source>
        <dbReference type="SAM" id="MobiDB-lite"/>
    </source>
</evidence>
<keyword evidence="3" id="KW-0804">Transcription</keyword>
<evidence type="ECO:0000256" key="3">
    <source>
        <dbReference type="ARBA" id="ARBA00023163"/>
    </source>
</evidence>
<evidence type="ECO:0000313" key="7">
    <source>
        <dbReference type="EMBL" id="SEO40815.1"/>
    </source>
</evidence>
<dbReference type="InterPro" id="IPR036271">
    <property type="entry name" value="Tet_transcr_reg_TetR-rel_C_sf"/>
</dbReference>
<feature type="DNA-binding region" description="H-T-H motif" evidence="4">
    <location>
        <begin position="47"/>
        <end position="66"/>
    </location>
</feature>
<evidence type="ECO:0000256" key="2">
    <source>
        <dbReference type="ARBA" id="ARBA00023125"/>
    </source>
</evidence>
<dbReference type="SUPFAM" id="SSF48498">
    <property type="entry name" value="Tetracyclin repressor-like, C-terminal domain"/>
    <property type="match status" value="1"/>
</dbReference>
<sequence>MTSSRSADPGPAADLAPPRRRDARATRRRILEAAQHAFSETGYSHAGLRDIAARAGTSSTLVLRYFGSKVALFEAALTAAMPVQDTLRWSRDEYPERLAEALLDTANPVRPPLMIALASGDPEAAAAAARVTEARIIGPVAAWLGGADARSRALGIAALATGFATFMRQLPLTPLPPAEQAHQTAWFIGAVRALVEGDGGPPGDAPAG</sequence>
<dbReference type="InterPro" id="IPR050109">
    <property type="entry name" value="HTH-type_TetR-like_transc_reg"/>
</dbReference>
<protein>
    <submittedName>
        <fullName evidence="7">Transcriptional regulator, TetR family</fullName>
    </submittedName>
</protein>
<dbReference type="SUPFAM" id="SSF46689">
    <property type="entry name" value="Homeodomain-like"/>
    <property type="match status" value="1"/>
</dbReference>
<feature type="domain" description="HTH tetR-type" evidence="6">
    <location>
        <begin position="24"/>
        <end position="84"/>
    </location>
</feature>
<dbReference type="Pfam" id="PF17920">
    <property type="entry name" value="TetR_C_16"/>
    <property type="match status" value="1"/>
</dbReference>
<dbReference type="InterPro" id="IPR041678">
    <property type="entry name" value="TetR_C_16"/>
</dbReference>
<dbReference type="AlphaFoldDB" id="A0A1H8PFY2"/>
<dbReference type="OrthoDB" id="3210235at2"/>
<keyword evidence="1" id="KW-0805">Transcription regulation</keyword>
<evidence type="ECO:0000256" key="4">
    <source>
        <dbReference type="PROSITE-ProRule" id="PRU00335"/>
    </source>
</evidence>
<dbReference type="InterPro" id="IPR009057">
    <property type="entry name" value="Homeodomain-like_sf"/>
</dbReference>
<name>A0A1H8PFY2_9ACTN</name>
<dbReference type="PRINTS" id="PR00455">
    <property type="entry name" value="HTHTETR"/>
</dbReference>
<proteinExistence type="predicted"/>
<dbReference type="Pfam" id="PF00440">
    <property type="entry name" value="TetR_N"/>
    <property type="match status" value="1"/>
</dbReference>
<dbReference type="RefSeq" id="WP_091939140.1">
    <property type="nucleotide sequence ID" value="NZ_FOEE01000001.1"/>
</dbReference>